<keyword evidence="3" id="KW-1185">Reference proteome</keyword>
<accession>A0A8G0LAM8</accession>
<evidence type="ECO:0000313" key="3">
    <source>
        <dbReference type="Proteomes" id="UP000826661"/>
    </source>
</evidence>
<evidence type="ECO:0000313" key="2">
    <source>
        <dbReference type="EMBL" id="QYS98841.1"/>
    </source>
</evidence>
<proteinExistence type="predicted"/>
<dbReference type="AlphaFoldDB" id="A0A8G0LAM8"/>
<reference evidence="2 3" key="1">
    <citation type="journal article" date="2021" name="BMC Genomics">
        <title>Telomere-to-telomere genome assembly of asparaginase-producing Trichoderma simmonsii.</title>
        <authorList>
            <person name="Chung D."/>
            <person name="Kwon Y.M."/>
            <person name="Yang Y."/>
        </authorList>
    </citation>
    <scope>NUCLEOTIDE SEQUENCE [LARGE SCALE GENOMIC DNA]</scope>
    <source>
        <strain evidence="2 3">GH-Sj1</strain>
    </source>
</reference>
<evidence type="ECO:0000256" key="1">
    <source>
        <dbReference type="SAM" id="MobiDB-lite"/>
    </source>
</evidence>
<gene>
    <name evidence="2" type="ORF">H0G86_005996</name>
</gene>
<dbReference type="Proteomes" id="UP000826661">
    <property type="component" value="Chromosome III"/>
</dbReference>
<protein>
    <submittedName>
        <fullName evidence="2">Uncharacterized protein</fullName>
    </submittedName>
</protein>
<organism evidence="2 3">
    <name type="scientific">Trichoderma simmonsii</name>
    <dbReference type="NCBI Taxonomy" id="1491479"/>
    <lineage>
        <taxon>Eukaryota</taxon>
        <taxon>Fungi</taxon>
        <taxon>Dikarya</taxon>
        <taxon>Ascomycota</taxon>
        <taxon>Pezizomycotina</taxon>
        <taxon>Sordariomycetes</taxon>
        <taxon>Hypocreomycetidae</taxon>
        <taxon>Hypocreales</taxon>
        <taxon>Hypocreaceae</taxon>
        <taxon>Trichoderma</taxon>
    </lineage>
</organism>
<feature type="compositionally biased region" description="Polar residues" evidence="1">
    <location>
        <begin position="70"/>
        <end position="79"/>
    </location>
</feature>
<feature type="region of interest" description="Disordered" evidence="1">
    <location>
        <begin position="53"/>
        <end position="90"/>
    </location>
</feature>
<name>A0A8G0LAM8_9HYPO</name>
<sequence length="123" mass="13516">MHLLLSICQVSPLFRSHSCMQYAPNLDPLRPYLHLQKHPKRQINAIHGHLLHPQATNQPPASMPDPAVKKTTTTSQSLSCPPKVSGENRPILPLATANTESRRRVIGSGLLDPCLAALFQGPF</sequence>
<dbReference type="EMBL" id="CP075866">
    <property type="protein sequence ID" value="QYS98841.1"/>
    <property type="molecule type" value="Genomic_DNA"/>
</dbReference>